<dbReference type="CDD" id="cd05466">
    <property type="entry name" value="PBP2_LTTR_substrate"/>
    <property type="match status" value="1"/>
</dbReference>
<protein>
    <submittedName>
        <fullName evidence="6">LysR family transcriptional regulator</fullName>
    </submittedName>
</protein>
<accession>A0ABW4FQ52</accession>
<proteinExistence type="inferred from homology"/>
<dbReference type="PANTHER" id="PTHR30346:SF29">
    <property type="entry name" value="LYSR SUBSTRATE-BINDING"/>
    <property type="match status" value="1"/>
</dbReference>
<comment type="similarity">
    <text evidence="1">Belongs to the LysR transcriptional regulatory family.</text>
</comment>
<evidence type="ECO:0000256" key="4">
    <source>
        <dbReference type="ARBA" id="ARBA00023163"/>
    </source>
</evidence>
<gene>
    <name evidence="6" type="ORF">ACFSCY_23910</name>
</gene>
<dbReference type="SUPFAM" id="SSF46785">
    <property type="entry name" value="Winged helix' DNA-binding domain"/>
    <property type="match status" value="1"/>
</dbReference>
<dbReference type="EMBL" id="JBHUCP010000018">
    <property type="protein sequence ID" value="MFD1532475.1"/>
    <property type="molecule type" value="Genomic_DNA"/>
</dbReference>
<dbReference type="PROSITE" id="PS50931">
    <property type="entry name" value="HTH_LYSR"/>
    <property type="match status" value="1"/>
</dbReference>
<keyword evidence="2" id="KW-0805">Transcription regulation</keyword>
<evidence type="ECO:0000259" key="5">
    <source>
        <dbReference type="PROSITE" id="PS50931"/>
    </source>
</evidence>
<feature type="domain" description="HTH lysR-type" evidence="5">
    <location>
        <begin position="5"/>
        <end position="62"/>
    </location>
</feature>
<evidence type="ECO:0000256" key="2">
    <source>
        <dbReference type="ARBA" id="ARBA00023015"/>
    </source>
</evidence>
<dbReference type="Gene3D" id="1.10.10.10">
    <property type="entry name" value="Winged helix-like DNA-binding domain superfamily/Winged helix DNA-binding domain"/>
    <property type="match status" value="1"/>
</dbReference>
<evidence type="ECO:0000256" key="1">
    <source>
        <dbReference type="ARBA" id="ARBA00009437"/>
    </source>
</evidence>
<dbReference type="SUPFAM" id="SSF53850">
    <property type="entry name" value="Periplasmic binding protein-like II"/>
    <property type="match status" value="1"/>
</dbReference>
<keyword evidence="7" id="KW-1185">Reference proteome</keyword>
<evidence type="ECO:0000256" key="3">
    <source>
        <dbReference type="ARBA" id="ARBA00023125"/>
    </source>
</evidence>
<dbReference type="PANTHER" id="PTHR30346">
    <property type="entry name" value="TRANSCRIPTIONAL DUAL REGULATOR HCAR-RELATED"/>
    <property type="match status" value="1"/>
</dbReference>
<name>A0ABW4FQ52_9PSEU</name>
<sequence>MGRVENLDWLETFVAVVDSGGFSAAAESVHRSQSRVSSHVASLEQALGARLFDRRHRPVVLTDVGEAFLPHARAVLADIDRAQAEVDAVLGVVRGHVVLGSYPSASAAFVPGVLSAFTARHPQVSVDLSERTTLDLSGALESGQIHLALRPLAPHDHTDGLAFRALWREPLVAVFPPDHPLAELPTPLPLTALVAHPLVTIGGSAGRDVRYEAHVALSQLDLQGLGTSPRIAWQTDQPQTLVNFVRTGLGVGITNALAMAVSDTTGVAVAEVGELGDGRTAGVFWNPHRDTPLAARALLETILASPAPPGTVAVPPRQPG</sequence>
<dbReference type="RefSeq" id="WP_343986395.1">
    <property type="nucleotide sequence ID" value="NZ_BAAAJG010000027.1"/>
</dbReference>
<keyword evidence="3" id="KW-0238">DNA-binding</keyword>
<dbReference type="InterPro" id="IPR000847">
    <property type="entry name" value="LysR_HTH_N"/>
</dbReference>
<dbReference type="InterPro" id="IPR005119">
    <property type="entry name" value="LysR_subst-bd"/>
</dbReference>
<evidence type="ECO:0000313" key="6">
    <source>
        <dbReference type="EMBL" id="MFD1532475.1"/>
    </source>
</evidence>
<keyword evidence="4" id="KW-0804">Transcription</keyword>
<dbReference type="Pfam" id="PF03466">
    <property type="entry name" value="LysR_substrate"/>
    <property type="match status" value="1"/>
</dbReference>
<dbReference type="InterPro" id="IPR036390">
    <property type="entry name" value="WH_DNA-bd_sf"/>
</dbReference>
<comment type="caution">
    <text evidence="6">The sequence shown here is derived from an EMBL/GenBank/DDBJ whole genome shotgun (WGS) entry which is preliminary data.</text>
</comment>
<dbReference type="InterPro" id="IPR036388">
    <property type="entry name" value="WH-like_DNA-bd_sf"/>
</dbReference>
<evidence type="ECO:0000313" key="7">
    <source>
        <dbReference type="Proteomes" id="UP001597145"/>
    </source>
</evidence>
<dbReference type="Gene3D" id="3.40.190.10">
    <property type="entry name" value="Periplasmic binding protein-like II"/>
    <property type="match status" value="2"/>
</dbReference>
<dbReference type="PRINTS" id="PR00039">
    <property type="entry name" value="HTHLYSR"/>
</dbReference>
<dbReference type="Pfam" id="PF00126">
    <property type="entry name" value="HTH_1"/>
    <property type="match status" value="1"/>
</dbReference>
<dbReference type="Proteomes" id="UP001597145">
    <property type="component" value="Unassembled WGS sequence"/>
</dbReference>
<reference evidence="7" key="1">
    <citation type="journal article" date="2019" name="Int. J. Syst. Evol. Microbiol.">
        <title>The Global Catalogue of Microorganisms (GCM) 10K type strain sequencing project: providing services to taxonomists for standard genome sequencing and annotation.</title>
        <authorList>
            <consortium name="The Broad Institute Genomics Platform"/>
            <consortium name="The Broad Institute Genome Sequencing Center for Infectious Disease"/>
            <person name="Wu L."/>
            <person name="Ma J."/>
        </authorList>
    </citation>
    <scope>NUCLEOTIDE SEQUENCE [LARGE SCALE GENOMIC DNA]</scope>
    <source>
        <strain evidence="7">JCM 12165</strain>
    </source>
</reference>
<organism evidence="6 7">
    <name type="scientific">Pseudonocardia aurantiaca</name>
    <dbReference type="NCBI Taxonomy" id="75290"/>
    <lineage>
        <taxon>Bacteria</taxon>
        <taxon>Bacillati</taxon>
        <taxon>Actinomycetota</taxon>
        <taxon>Actinomycetes</taxon>
        <taxon>Pseudonocardiales</taxon>
        <taxon>Pseudonocardiaceae</taxon>
        <taxon>Pseudonocardia</taxon>
    </lineage>
</organism>